<evidence type="ECO:0000256" key="3">
    <source>
        <dbReference type="ARBA" id="ARBA00023274"/>
    </source>
</evidence>
<accession>A0A1F7GKU7</accession>
<evidence type="ECO:0000313" key="7">
    <source>
        <dbReference type="Proteomes" id="UP000176850"/>
    </source>
</evidence>
<dbReference type="EMBL" id="MFZH01000007">
    <property type="protein sequence ID" value="OGK19680.1"/>
    <property type="molecule type" value="Genomic_DNA"/>
</dbReference>
<name>A0A1F7GKU7_9BACT</name>
<dbReference type="InterPro" id="IPR001854">
    <property type="entry name" value="Ribosomal_uL29"/>
</dbReference>
<dbReference type="Proteomes" id="UP000176850">
    <property type="component" value="Unassembled WGS sequence"/>
</dbReference>
<dbReference type="GO" id="GO:0006412">
    <property type="term" value="P:translation"/>
    <property type="evidence" value="ECO:0007669"/>
    <property type="project" value="InterPro"/>
</dbReference>
<evidence type="ECO:0000256" key="1">
    <source>
        <dbReference type="ARBA" id="ARBA00009254"/>
    </source>
</evidence>
<dbReference type="GO" id="GO:0005840">
    <property type="term" value="C:ribosome"/>
    <property type="evidence" value="ECO:0007669"/>
    <property type="project" value="UniProtKB-KW"/>
</dbReference>
<dbReference type="Gene3D" id="1.10.287.310">
    <property type="match status" value="1"/>
</dbReference>
<evidence type="ECO:0000256" key="2">
    <source>
        <dbReference type="ARBA" id="ARBA00022980"/>
    </source>
</evidence>
<dbReference type="NCBIfam" id="TIGR00012">
    <property type="entry name" value="L29"/>
    <property type="match status" value="1"/>
</dbReference>
<dbReference type="GO" id="GO:0003735">
    <property type="term" value="F:structural constituent of ribosome"/>
    <property type="evidence" value="ECO:0007669"/>
    <property type="project" value="InterPro"/>
</dbReference>
<evidence type="ECO:0000313" key="6">
    <source>
        <dbReference type="EMBL" id="OGK19680.1"/>
    </source>
</evidence>
<dbReference type="GO" id="GO:1990904">
    <property type="term" value="C:ribonucleoprotein complex"/>
    <property type="evidence" value="ECO:0007669"/>
    <property type="project" value="UniProtKB-KW"/>
</dbReference>
<gene>
    <name evidence="6" type="ORF">A2799_01470</name>
</gene>
<sequence length="67" mass="7834">MKKKDLVKLREETIESLTKKAHVLKSEIAHMILDWKSNPPKNTNQISNKKRELANVLTILRQKQLTI</sequence>
<dbReference type="Pfam" id="PF00831">
    <property type="entry name" value="Ribosomal_L29"/>
    <property type="match status" value="1"/>
</dbReference>
<organism evidence="6 7">
    <name type="scientific">Candidatus Roizmanbacteria bacterium RIFCSPHIGHO2_01_FULL_39_24</name>
    <dbReference type="NCBI Taxonomy" id="1802032"/>
    <lineage>
        <taxon>Bacteria</taxon>
        <taxon>Candidatus Roizmaniibacteriota</taxon>
    </lineage>
</organism>
<dbReference type="SUPFAM" id="SSF46561">
    <property type="entry name" value="Ribosomal protein L29 (L29p)"/>
    <property type="match status" value="1"/>
</dbReference>
<proteinExistence type="inferred from homology"/>
<comment type="caution">
    <text evidence="6">The sequence shown here is derived from an EMBL/GenBank/DDBJ whole genome shotgun (WGS) entry which is preliminary data.</text>
</comment>
<dbReference type="InterPro" id="IPR036049">
    <property type="entry name" value="Ribosomal_uL29_sf"/>
</dbReference>
<keyword evidence="2 6" id="KW-0689">Ribosomal protein</keyword>
<evidence type="ECO:0000256" key="4">
    <source>
        <dbReference type="ARBA" id="ARBA00035204"/>
    </source>
</evidence>
<keyword evidence="3" id="KW-0687">Ribonucleoprotein</keyword>
<dbReference type="AlphaFoldDB" id="A0A1F7GKU7"/>
<protein>
    <recommendedName>
        <fullName evidence="4">Large ribosomal subunit protein uL29</fullName>
    </recommendedName>
    <alternativeName>
        <fullName evidence="5">50S ribosomal protein L29</fullName>
    </alternativeName>
</protein>
<evidence type="ECO:0000256" key="5">
    <source>
        <dbReference type="ARBA" id="ARBA00035476"/>
    </source>
</evidence>
<comment type="similarity">
    <text evidence="1">Belongs to the universal ribosomal protein uL29 family.</text>
</comment>
<reference evidence="6 7" key="1">
    <citation type="journal article" date="2016" name="Nat. Commun.">
        <title>Thousands of microbial genomes shed light on interconnected biogeochemical processes in an aquifer system.</title>
        <authorList>
            <person name="Anantharaman K."/>
            <person name="Brown C.T."/>
            <person name="Hug L.A."/>
            <person name="Sharon I."/>
            <person name="Castelle C.J."/>
            <person name="Probst A.J."/>
            <person name="Thomas B.C."/>
            <person name="Singh A."/>
            <person name="Wilkins M.J."/>
            <person name="Karaoz U."/>
            <person name="Brodie E.L."/>
            <person name="Williams K.H."/>
            <person name="Hubbard S.S."/>
            <person name="Banfield J.F."/>
        </authorList>
    </citation>
    <scope>NUCLEOTIDE SEQUENCE [LARGE SCALE GENOMIC DNA]</scope>
</reference>